<dbReference type="Proteomes" id="UP000016587">
    <property type="component" value="Chromosome"/>
</dbReference>
<reference evidence="1 2" key="1">
    <citation type="journal article" date="2013" name="J. Bacteriol.">
        <title>Roles of HynAB and Ech, the only two hydrogenases found in the model sulfate reducer Desulfovibrio gigas.</title>
        <authorList>
            <person name="Morais-Silva F.O."/>
            <person name="Santos C.I."/>
            <person name="Rodrigues R."/>
            <person name="Pereira I.A."/>
            <person name="Rodrigues-Pousada C."/>
        </authorList>
    </citation>
    <scope>NUCLEOTIDE SEQUENCE [LARGE SCALE GENOMIC DNA]</scope>
    <source>
        <strain evidence="2">ATCC 19364 / DSM 1382 / NCIMB 9332 / VKM B-1759</strain>
    </source>
</reference>
<dbReference type="STRING" id="1121448.DGI_2002"/>
<sequence length="197" mass="20483">MSAATAAVRVAVLVSEVTEHNILARPVEAPADMPTVIDFEDIEAINPPLEVLQTLPPNSRALLTIPQDLAVFAGFTLGTDTPEPLLQETPDHALAASAEHHAPALEAPQDAPAPLAVAAVDAAAHVADPGLPALTEHALQLEAADVSLQAEALPPPVVHSLDGPAWEDTGNPAPAHDDARLQPATHLEGLFITTRDM</sequence>
<accession>T2GCC7</accession>
<dbReference type="KEGG" id="dgg:DGI_2002"/>
<protein>
    <submittedName>
        <fullName evidence="1">Uncharacterized protein</fullName>
    </submittedName>
</protein>
<evidence type="ECO:0000313" key="2">
    <source>
        <dbReference type="Proteomes" id="UP000016587"/>
    </source>
</evidence>
<evidence type="ECO:0000313" key="1">
    <source>
        <dbReference type="EMBL" id="AGW13776.1"/>
    </source>
</evidence>
<organism evidence="1 2">
    <name type="scientific">Megalodesulfovibrio gigas (strain ATCC 19364 / DSM 1382 / NCIMB 9332 / VKM B-1759)</name>
    <name type="common">Desulfovibrio gigas</name>
    <dbReference type="NCBI Taxonomy" id="1121448"/>
    <lineage>
        <taxon>Bacteria</taxon>
        <taxon>Pseudomonadati</taxon>
        <taxon>Thermodesulfobacteriota</taxon>
        <taxon>Desulfovibrionia</taxon>
        <taxon>Desulfovibrionales</taxon>
        <taxon>Desulfovibrionaceae</taxon>
        <taxon>Megalodesulfovibrio</taxon>
    </lineage>
</organism>
<dbReference type="AlphaFoldDB" id="T2GCC7"/>
<dbReference type="EMBL" id="CP006585">
    <property type="protein sequence ID" value="AGW13776.1"/>
    <property type="molecule type" value="Genomic_DNA"/>
</dbReference>
<reference evidence="2" key="2">
    <citation type="submission" date="2013-07" db="EMBL/GenBank/DDBJ databases">
        <authorList>
            <person name="Morais-Silva F.O."/>
            <person name="Rezende A.M."/>
            <person name="Pimentel C."/>
            <person name="Resende D.M."/>
            <person name="Santos C.I."/>
            <person name="Clemente C."/>
            <person name="de Oliveira L.M."/>
            <person name="da Silva S.M."/>
            <person name="Costa D.A."/>
            <person name="Varela-Raposo A."/>
            <person name="Horacio E.C.A."/>
            <person name="Matos M."/>
            <person name="Flores O."/>
            <person name="Ruiz J.C."/>
            <person name="Rodrigues-Pousada C."/>
        </authorList>
    </citation>
    <scope>NUCLEOTIDE SEQUENCE [LARGE SCALE GENOMIC DNA]</scope>
    <source>
        <strain evidence="2">ATCC 19364 / DSM 1382 / NCIMB 9332 / VKM B-1759</strain>
    </source>
</reference>
<dbReference type="RefSeq" id="WP_021760673.1">
    <property type="nucleotide sequence ID" value="NC_022444.1"/>
</dbReference>
<gene>
    <name evidence="1" type="ORF">DGI_2002</name>
</gene>
<dbReference type="HOGENOM" id="CLU_1382165_0_0_7"/>
<dbReference type="PATRIC" id="fig|1121448.10.peg.1958"/>
<keyword evidence="2" id="KW-1185">Reference proteome</keyword>
<proteinExistence type="predicted"/>
<name>T2GCC7_MEGG1</name>